<comment type="caution">
    <text evidence="4">The sequence shown here is derived from an EMBL/GenBank/DDBJ whole genome shotgun (WGS) entry which is preliminary data.</text>
</comment>
<feature type="signal peptide" evidence="3">
    <location>
        <begin position="1"/>
        <end position="19"/>
    </location>
</feature>
<reference evidence="5" key="1">
    <citation type="journal article" date="2019" name="Int. J. Syst. Evol. Microbiol.">
        <title>The Global Catalogue of Microorganisms (GCM) 10K type strain sequencing project: providing services to taxonomists for standard genome sequencing and annotation.</title>
        <authorList>
            <consortium name="The Broad Institute Genomics Platform"/>
            <consortium name="The Broad Institute Genome Sequencing Center for Infectious Disease"/>
            <person name="Wu L."/>
            <person name="Ma J."/>
        </authorList>
    </citation>
    <scope>NUCLEOTIDE SEQUENCE [LARGE SCALE GENOMIC DNA]</scope>
    <source>
        <strain evidence="5">IBRC-M 10906</strain>
    </source>
</reference>
<dbReference type="RefSeq" id="WP_377385997.1">
    <property type="nucleotide sequence ID" value="NZ_JBHSAN010000006.1"/>
</dbReference>
<gene>
    <name evidence="4" type="ORF">ACFS2C_07680</name>
</gene>
<keyword evidence="3" id="KW-0732">Signal</keyword>
<dbReference type="EMBL" id="JBHUOF010000007">
    <property type="protein sequence ID" value="MFD2799266.1"/>
    <property type="molecule type" value="Genomic_DNA"/>
</dbReference>
<evidence type="ECO:0000256" key="2">
    <source>
        <dbReference type="ARBA" id="ARBA00038396"/>
    </source>
</evidence>
<dbReference type="Pfam" id="PF12831">
    <property type="entry name" value="FAD_oxidored"/>
    <property type="match status" value="1"/>
</dbReference>
<evidence type="ECO:0000313" key="5">
    <source>
        <dbReference type="Proteomes" id="UP001597478"/>
    </source>
</evidence>
<dbReference type="EC" id="1.-.-.-" evidence="4"/>
<dbReference type="GO" id="GO:0016491">
    <property type="term" value="F:oxidoreductase activity"/>
    <property type="evidence" value="ECO:0007669"/>
    <property type="project" value="UniProtKB-KW"/>
</dbReference>
<feature type="chain" id="PRO_5047070198" evidence="3">
    <location>
        <begin position="20"/>
        <end position="379"/>
    </location>
</feature>
<dbReference type="Proteomes" id="UP001597478">
    <property type="component" value="Unassembled WGS sequence"/>
</dbReference>
<dbReference type="Gene3D" id="3.30.9.100">
    <property type="match status" value="1"/>
</dbReference>
<dbReference type="Gene3D" id="3.50.50.60">
    <property type="entry name" value="FAD/NAD(P)-binding domain"/>
    <property type="match status" value="2"/>
</dbReference>
<keyword evidence="5" id="KW-1185">Reference proteome</keyword>
<dbReference type="PANTHER" id="PTHR43747">
    <property type="entry name" value="FAD-BINDING PROTEIN"/>
    <property type="match status" value="1"/>
</dbReference>
<dbReference type="PANTHER" id="PTHR43747:SF5">
    <property type="entry name" value="FAD-BINDING DOMAIN-CONTAINING PROTEIN"/>
    <property type="match status" value="1"/>
</dbReference>
<accession>A0ABW5W7Q3</accession>
<sequence>MTAPLVVVAGAGLAGAAFAACAAARGADVVVLERTTRTPAGGIEAFAPGVHRLLAALSLHERAHAAGFARQEVSVLDWGNGEQPWRSPHAGAGAYDHGCHAGYGEFVELLLSRAVESGARVLRGAEVLEPVVERDTVTGLRYHYRGEDRAVSADLVADATGADRAVSGPLSPAERESVTHWMARSRVDGGSEGEFVLAQAQDGAEWTWSVPLHNGTGLGTLVVGGDDRGRGDGERWRGCRSARLAGAGWLSVGDAAGRADPVFLEPATIAVLAAHTAAEAIGLLSGPGRGEYAKRYTACYTRILDCAREFAAFCLDPARRREDTETLVRGLTTLMGEGTGGALAELRSALAGHRPLFDVECPDGPLLASLAMPRQPEMR</sequence>
<proteinExistence type="inferred from homology"/>
<dbReference type="SUPFAM" id="SSF51905">
    <property type="entry name" value="FAD/NAD(P)-binding domain"/>
    <property type="match status" value="1"/>
</dbReference>
<comment type="similarity">
    <text evidence="2">Belongs to the flavin-dependent halogenase family. Bacterial tryptophan halogenase subfamily.</text>
</comment>
<protein>
    <submittedName>
        <fullName evidence="4">NAD(P)/FAD-dependent oxidoreductase</fullName>
        <ecNumber evidence="4">1.-.-.-</ecNumber>
    </submittedName>
</protein>
<organism evidence="4 5">
    <name type="scientific">Prauserella oleivorans</name>
    <dbReference type="NCBI Taxonomy" id="1478153"/>
    <lineage>
        <taxon>Bacteria</taxon>
        <taxon>Bacillati</taxon>
        <taxon>Actinomycetota</taxon>
        <taxon>Actinomycetes</taxon>
        <taxon>Pseudonocardiales</taxon>
        <taxon>Pseudonocardiaceae</taxon>
        <taxon>Prauserella</taxon>
    </lineage>
</organism>
<name>A0ABW5W7Q3_9PSEU</name>
<dbReference type="InterPro" id="IPR036188">
    <property type="entry name" value="FAD/NAD-bd_sf"/>
</dbReference>
<dbReference type="InterPro" id="IPR050816">
    <property type="entry name" value="Flavin-dep_Halogenase_NPB"/>
</dbReference>
<evidence type="ECO:0000313" key="4">
    <source>
        <dbReference type="EMBL" id="MFD2799266.1"/>
    </source>
</evidence>
<evidence type="ECO:0000256" key="1">
    <source>
        <dbReference type="ARBA" id="ARBA00023002"/>
    </source>
</evidence>
<keyword evidence="1 4" id="KW-0560">Oxidoreductase</keyword>
<evidence type="ECO:0000256" key="3">
    <source>
        <dbReference type="SAM" id="SignalP"/>
    </source>
</evidence>